<evidence type="ECO:0000313" key="5">
    <source>
        <dbReference type="Proteomes" id="UP000373449"/>
    </source>
</evidence>
<dbReference type="STRING" id="1111728.GCA_000427805_03366"/>
<keyword evidence="4" id="KW-1185">Reference proteome</keyword>
<evidence type="ECO:0000313" key="4">
    <source>
        <dbReference type="Proteomes" id="UP000224974"/>
    </source>
</evidence>
<dbReference type="OrthoDB" id="3350993at2"/>
<reference evidence="4" key="1">
    <citation type="submission" date="2017-09" db="EMBL/GenBank/DDBJ databases">
        <title>FDA dAtabase for Regulatory Grade micrObial Sequences (FDA-ARGOS): Supporting development and validation of Infectious Disease Dx tests.</title>
        <authorList>
            <person name="Minogue T."/>
            <person name="Wolcott M."/>
            <person name="Wasieloski L."/>
            <person name="Aguilar W."/>
            <person name="Moore D."/>
            <person name="Tallon L."/>
            <person name="Sadzewicz L."/>
            <person name="Ott S."/>
            <person name="Zhao X."/>
            <person name="Nagaraj S."/>
            <person name="Vavikolanu K."/>
            <person name="Aluvathingal J."/>
            <person name="Nadendla S."/>
            <person name="Sichtig H."/>
        </authorList>
    </citation>
    <scope>NUCLEOTIDE SEQUENCE [LARGE SCALE GENOMIC DNA]</scope>
    <source>
        <strain evidence="4">FDAARGOS_387</strain>
    </source>
</reference>
<dbReference type="SUPFAM" id="SSF51658">
    <property type="entry name" value="Xylose isomerase-like"/>
    <property type="match status" value="1"/>
</dbReference>
<feature type="domain" description="Xylose isomerase-like TIM barrel" evidence="1">
    <location>
        <begin position="29"/>
        <end position="262"/>
    </location>
</feature>
<evidence type="ECO:0000313" key="3">
    <source>
        <dbReference type="EMBL" id="VFS53003.1"/>
    </source>
</evidence>
<name>A0A2C6DL51_9GAMM</name>
<dbReference type="AlphaFoldDB" id="A0A2C6DL51"/>
<dbReference type="Pfam" id="PF01261">
    <property type="entry name" value="AP_endonuc_2"/>
    <property type="match status" value="1"/>
</dbReference>
<dbReference type="InterPro" id="IPR050312">
    <property type="entry name" value="IolE/XylAMocC-like"/>
</dbReference>
<dbReference type="Proteomes" id="UP000224974">
    <property type="component" value="Unassembled WGS sequence"/>
</dbReference>
<dbReference type="EMBL" id="PDDX01000001">
    <property type="protein sequence ID" value="PHI31966.1"/>
    <property type="molecule type" value="Genomic_DNA"/>
</dbReference>
<sequence>MAIGLSTYSFFWRGSERVPTPMTLVQMLEQCAELDVKLFQICDYEKITTLSDAELLELRKQAQALGIELELGTRGLKAEHLDPYLHIARKLNVRILRSMFNTPVHQPTAKEAEVFIRQALPRLEASGIHLSLETYEQVNSKTMVSVIDRIDSPYVGVCLDPGNCVAALENPKDVINNTKHRVTNLHVKDFLFSRQAGWVGFNLVGCPLGTGLLDYDYLIKQVNPEPRGINQIIEHWLPWQTNAVTTCRLENQWTRHNLNYIRNRLKQEQ</sequence>
<proteinExistence type="predicted"/>
<dbReference type="Proteomes" id="UP000373449">
    <property type="component" value="Unassembled WGS sequence"/>
</dbReference>
<organism evidence="2 4">
    <name type="scientific">Budvicia aquatica</name>
    <dbReference type="NCBI Taxonomy" id="82979"/>
    <lineage>
        <taxon>Bacteria</taxon>
        <taxon>Pseudomonadati</taxon>
        <taxon>Pseudomonadota</taxon>
        <taxon>Gammaproteobacteria</taxon>
        <taxon>Enterobacterales</taxon>
        <taxon>Budviciaceae</taxon>
        <taxon>Budvicia</taxon>
    </lineage>
</organism>
<dbReference type="GO" id="GO:0016853">
    <property type="term" value="F:isomerase activity"/>
    <property type="evidence" value="ECO:0007669"/>
    <property type="project" value="UniProtKB-KW"/>
</dbReference>
<dbReference type="InterPro" id="IPR013022">
    <property type="entry name" value="Xyl_isomerase-like_TIM-brl"/>
</dbReference>
<evidence type="ECO:0000259" key="1">
    <source>
        <dbReference type="Pfam" id="PF01261"/>
    </source>
</evidence>
<dbReference type="Gene3D" id="3.20.20.150">
    <property type="entry name" value="Divalent-metal-dependent TIM barrel enzymes"/>
    <property type="match status" value="1"/>
</dbReference>
<gene>
    <name evidence="2" type="ORF">CRN84_22905</name>
    <name evidence="3" type="ORF">NCTC12282_06212</name>
</gene>
<accession>A0A2C6DL51</accession>
<reference evidence="2" key="2">
    <citation type="submission" date="2017-09" db="EMBL/GenBank/DDBJ databases">
        <title>FDA dAtabase for Regulatory Grade micrObial Sequences (FDA-ARGOS): Supporting development and validation of Infectious Disease Dx tests.</title>
        <authorList>
            <person name="Minogue T."/>
            <person name="Wolcott M."/>
            <person name="Wasieloski L."/>
            <person name="Aguilar W."/>
            <person name="Moore D."/>
            <person name="Tallon L.J."/>
            <person name="Sadzewicz L."/>
            <person name="Ott S."/>
            <person name="Zhao X."/>
            <person name="Nagaraj S."/>
            <person name="Vavikolanu K."/>
            <person name="Aluvathingal J."/>
            <person name="Nadendla S."/>
            <person name="Sichtig H."/>
        </authorList>
    </citation>
    <scope>NUCLEOTIDE SEQUENCE</scope>
    <source>
        <strain evidence="2">FDAARGOS_387</strain>
    </source>
</reference>
<keyword evidence="2" id="KW-0413">Isomerase</keyword>
<evidence type="ECO:0000313" key="2">
    <source>
        <dbReference type="EMBL" id="PHI31966.1"/>
    </source>
</evidence>
<dbReference type="RefSeq" id="WP_029096880.1">
    <property type="nucleotide sequence ID" value="NZ_BRLG01000006.1"/>
</dbReference>
<protein>
    <submittedName>
        <fullName evidence="3">Putative L-xylulose 5-phosphate 3-epimerase</fullName>
    </submittedName>
    <submittedName>
        <fullName evidence="2">Sugar phosphate isomerase/epimerase</fullName>
    </submittedName>
</protein>
<reference evidence="3 5" key="3">
    <citation type="submission" date="2019-03" db="EMBL/GenBank/DDBJ databases">
        <authorList>
            <consortium name="Pathogen Informatics"/>
        </authorList>
    </citation>
    <scope>NUCLEOTIDE SEQUENCE [LARGE SCALE GENOMIC DNA]</scope>
    <source>
        <strain evidence="3 5">NCTC12282</strain>
    </source>
</reference>
<dbReference type="PANTHER" id="PTHR12110:SF52">
    <property type="entry name" value="XYLOSE ISOMERASE"/>
    <property type="match status" value="1"/>
</dbReference>
<dbReference type="InterPro" id="IPR036237">
    <property type="entry name" value="Xyl_isomerase-like_sf"/>
</dbReference>
<dbReference type="EMBL" id="CAADJA010000002">
    <property type="protein sequence ID" value="VFS53003.1"/>
    <property type="molecule type" value="Genomic_DNA"/>
</dbReference>
<dbReference type="PANTHER" id="PTHR12110">
    <property type="entry name" value="HYDROXYPYRUVATE ISOMERASE"/>
    <property type="match status" value="1"/>
</dbReference>